<dbReference type="AlphaFoldDB" id="A0A1M7NT89"/>
<organism evidence="7 8">
    <name type="scientific">Flavobacterium xinjiangense</name>
    <dbReference type="NCBI Taxonomy" id="178356"/>
    <lineage>
        <taxon>Bacteria</taxon>
        <taxon>Pseudomonadati</taxon>
        <taxon>Bacteroidota</taxon>
        <taxon>Flavobacteriia</taxon>
        <taxon>Flavobacteriales</taxon>
        <taxon>Flavobacteriaceae</taxon>
        <taxon>Flavobacterium</taxon>
    </lineage>
</organism>
<evidence type="ECO:0000256" key="4">
    <source>
        <dbReference type="ARBA" id="ARBA00023136"/>
    </source>
</evidence>
<dbReference type="CDD" id="cd07398">
    <property type="entry name" value="MPP_YbbF-LpxH"/>
    <property type="match status" value="1"/>
</dbReference>
<dbReference type="OrthoDB" id="9802481at2"/>
<feature type="domain" description="Calcineurin-like phosphoesterase" evidence="6">
    <location>
        <begin position="8"/>
        <end position="207"/>
    </location>
</feature>
<dbReference type="InterPro" id="IPR043461">
    <property type="entry name" value="LpxH-like"/>
</dbReference>
<keyword evidence="8" id="KW-1185">Reference proteome</keyword>
<dbReference type="GO" id="GO:0016020">
    <property type="term" value="C:membrane"/>
    <property type="evidence" value="ECO:0007669"/>
    <property type="project" value="GOC"/>
</dbReference>
<dbReference type="GO" id="GO:0046872">
    <property type="term" value="F:metal ion binding"/>
    <property type="evidence" value="ECO:0007669"/>
    <property type="project" value="UniProtKB-KW"/>
</dbReference>
<dbReference type="PANTHER" id="PTHR34990">
    <property type="entry name" value="UDP-2,3-DIACYLGLUCOSAMINE HYDROLASE-RELATED"/>
    <property type="match status" value="1"/>
</dbReference>
<keyword evidence="3" id="KW-0479">Metal-binding</keyword>
<dbReference type="InterPro" id="IPR004843">
    <property type="entry name" value="Calcineurin-like_PHP"/>
</dbReference>
<dbReference type="Pfam" id="PF00149">
    <property type="entry name" value="Metallophos"/>
    <property type="match status" value="1"/>
</dbReference>
<evidence type="ECO:0000256" key="3">
    <source>
        <dbReference type="ARBA" id="ARBA00022723"/>
    </source>
</evidence>
<dbReference type="Gene3D" id="3.60.21.10">
    <property type="match status" value="1"/>
</dbReference>
<protein>
    <submittedName>
        <fullName evidence="7">UDP-2,3-diacylglucosamine pyrophosphatase LpxH</fullName>
    </submittedName>
</protein>
<dbReference type="RefSeq" id="WP_073210333.1">
    <property type="nucleotide sequence ID" value="NZ_FRCL01000012.1"/>
</dbReference>
<dbReference type="Proteomes" id="UP000184092">
    <property type="component" value="Unassembled WGS sequence"/>
</dbReference>
<evidence type="ECO:0000259" key="6">
    <source>
        <dbReference type="Pfam" id="PF00149"/>
    </source>
</evidence>
<keyword evidence="5" id="KW-0464">Manganese</keyword>
<dbReference type="InterPro" id="IPR029052">
    <property type="entry name" value="Metallo-depent_PP-like"/>
</dbReference>
<evidence type="ECO:0000313" key="7">
    <source>
        <dbReference type="EMBL" id="SHN07279.1"/>
    </source>
</evidence>
<dbReference type="GO" id="GO:0008758">
    <property type="term" value="F:UDP-2,3-diacylglucosamine hydrolase activity"/>
    <property type="evidence" value="ECO:0007669"/>
    <property type="project" value="TreeGrafter"/>
</dbReference>
<dbReference type="SUPFAM" id="SSF56300">
    <property type="entry name" value="Metallo-dependent phosphatases"/>
    <property type="match status" value="1"/>
</dbReference>
<name>A0A1M7NT89_9FLAO</name>
<accession>A0A1M7NT89</accession>
<dbReference type="GO" id="GO:0009245">
    <property type="term" value="P:lipid A biosynthetic process"/>
    <property type="evidence" value="ECO:0007669"/>
    <property type="project" value="TreeGrafter"/>
</dbReference>
<dbReference type="EMBL" id="FRCL01000012">
    <property type="protein sequence ID" value="SHN07279.1"/>
    <property type="molecule type" value="Genomic_DNA"/>
</dbReference>
<evidence type="ECO:0000256" key="2">
    <source>
        <dbReference type="ARBA" id="ARBA00022519"/>
    </source>
</evidence>
<gene>
    <name evidence="7" type="ORF">SAMN05216269_11259</name>
</gene>
<evidence type="ECO:0000313" key="8">
    <source>
        <dbReference type="Proteomes" id="UP000184092"/>
    </source>
</evidence>
<evidence type="ECO:0000256" key="1">
    <source>
        <dbReference type="ARBA" id="ARBA00022475"/>
    </source>
</evidence>
<proteinExistence type="predicted"/>
<keyword evidence="4" id="KW-0472">Membrane</keyword>
<keyword evidence="2" id="KW-0997">Cell inner membrane</keyword>
<reference evidence="8" key="1">
    <citation type="submission" date="2016-11" db="EMBL/GenBank/DDBJ databases">
        <authorList>
            <person name="Varghese N."/>
            <person name="Submissions S."/>
        </authorList>
    </citation>
    <scope>NUCLEOTIDE SEQUENCE [LARGE SCALE GENOMIC DNA]</scope>
    <source>
        <strain evidence="8">CGMCC 1.2749</strain>
    </source>
</reference>
<evidence type="ECO:0000256" key="5">
    <source>
        <dbReference type="ARBA" id="ARBA00023211"/>
    </source>
</evidence>
<dbReference type="STRING" id="178356.SAMN05216269_11259"/>
<keyword evidence="1" id="KW-1003">Cell membrane</keyword>
<dbReference type="PANTHER" id="PTHR34990:SF2">
    <property type="entry name" value="BLL8164 PROTEIN"/>
    <property type="match status" value="1"/>
</dbReference>
<sequence>MNRKRKIPLVVISDIHLGTYGCHAKELLQYLKSIQPKTLVLNGDIIDMWSFTKSYFPASHMNVLRQIIKMSNQGTRVIYITGNHDEALRKYSDFILGNFELADKLILDLDGKKTWIFHGDVFDSSTKGYAKILAKLGGKGYDLLILINSLINWLLVLLGKEKRSYSKMIKDSVKKAVSFVSNFETTAAEIAIQKKYSYVICGHIHKPQMKEVQNEHGKVMYLNSGDWVENLTALEYKKEKWSLYHYKAEHYKEHDTLEEKIVHDIVNKILS</sequence>